<dbReference type="Gene3D" id="3.40.50.1820">
    <property type="entry name" value="alpha/beta hydrolase"/>
    <property type="match status" value="1"/>
</dbReference>
<dbReference type="SUPFAM" id="SSF53474">
    <property type="entry name" value="alpha/beta-Hydrolases"/>
    <property type="match status" value="1"/>
</dbReference>
<protein>
    <recommendedName>
        <fullName evidence="3">GPI inositol-deacylase</fullName>
    </recommendedName>
</protein>
<evidence type="ECO:0008006" key="3">
    <source>
        <dbReference type="Google" id="ProtNLM"/>
    </source>
</evidence>
<dbReference type="InterPro" id="IPR029058">
    <property type="entry name" value="AB_hydrolase_fold"/>
</dbReference>
<proteinExistence type="predicted"/>
<dbReference type="PANTHER" id="PTHR47909">
    <property type="entry name" value="ALPHA/BETA-HYDROLASES SUPERFAMILY PROTEIN"/>
    <property type="match status" value="1"/>
</dbReference>
<evidence type="ECO:0000313" key="2">
    <source>
        <dbReference type="Proteomes" id="UP001295423"/>
    </source>
</evidence>
<accession>A0AAD2G8D1</accession>
<keyword evidence="2" id="KW-1185">Reference proteome</keyword>
<sequence>MSATKAEVETAFDVIKARTILKELAQAESTQTKLGLDQVKNYQTAIANLPPPPDSLDVDGGWDLLATISPKAEEGDNVDFFDANSWKNYISGDGPSPFQSLVTGSSRVQGLAQWLTPKDFDNVVSFSFGASLVLKADLEKIENNKRVFRFRRGFFVVPFIWGGYLTLPYPVPFNLLGDRAIGWLNTIGYDESTGFRAALGNKGTQFIFQRKTKEGSNEPAELSDLIIQASEMYSSPITDHETDEEERQLNAGLTKRPVILCPQQFGGKPGDYTVLTAGLRAKGHPVYLARISALQWLSIAKSAFSKAYFEGSLEPSKTLPFYNKAIDEALARMDANSENGGASSSSSSALPEFTLLSHSIGGWVARAWLGEVASKSVKERCKNYVSLGTPHKEPPADSIVAKVDQTRGLLKYINDRFPGAYYSPDNQDKDDANCNIEYTCVASKGVVGKLELKLDSILAFASYFALGGQGDVEGDGITPTKGALLDGGNSIILDDVCHANLLPNPIGGRNAKLLGCSWYADKLDEWVEAL</sequence>
<comment type="caution">
    <text evidence="1">The sequence shown here is derived from an EMBL/GenBank/DDBJ whole genome shotgun (WGS) entry which is preliminary data.</text>
</comment>
<dbReference type="PANTHER" id="PTHR47909:SF2">
    <property type="entry name" value="GPI INOSITOL-DEACYLASE"/>
    <property type="match status" value="1"/>
</dbReference>
<dbReference type="Proteomes" id="UP001295423">
    <property type="component" value="Unassembled WGS sequence"/>
</dbReference>
<reference evidence="1" key="1">
    <citation type="submission" date="2023-08" db="EMBL/GenBank/DDBJ databases">
        <authorList>
            <person name="Audoor S."/>
            <person name="Bilcke G."/>
        </authorList>
    </citation>
    <scope>NUCLEOTIDE SEQUENCE</scope>
</reference>
<evidence type="ECO:0000313" key="1">
    <source>
        <dbReference type="EMBL" id="CAJ1966164.1"/>
    </source>
</evidence>
<dbReference type="EMBL" id="CAKOGP040002258">
    <property type="protein sequence ID" value="CAJ1966164.1"/>
    <property type="molecule type" value="Genomic_DNA"/>
</dbReference>
<gene>
    <name evidence="1" type="ORF">CYCCA115_LOCUS21747</name>
</gene>
<dbReference type="AlphaFoldDB" id="A0AAD2G8D1"/>
<name>A0AAD2G8D1_9STRA</name>
<organism evidence="1 2">
    <name type="scientific">Cylindrotheca closterium</name>
    <dbReference type="NCBI Taxonomy" id="2856"/>
    <lineage>
        <taxon>Eukaryota</taxon>
        <taxon>Sar</taxon>
        <taxon>Stramenopiles</taxon>
        <taxon>Ochrophyta</taxon>
        <taxon>Bacillariophyta</taxon>
        <taxon>Bacillariophyceae</taxon>
        <taxon>Bacillariophycidae</taxon>
        <taxon>Bacillariales</taxon>
        <taxon>Bacillariaceae</taxon>
        <taxon>Cylindrotheca</taxon>
    </lineage>
</organism>